<comment type="caution">
    <text evidence="2">The sequence shown here is derived from an EMBL/GenBank/DDBJ whole genome shotgun (WGS) entry which is preliminary data.</text>
</comment>
<dbReference type="InterPro" id="IPR003673">
    <property type="entry name" value="CoA-Trfase_fam_III"/>
</dbReference>
<dbReference type="InterPro" id="IPR050483">
    <property type="entry name" value="CoA-transferase_III_domain"/>
</dbReference>
<evidence type="ECO:0000313" key="3">
    <source>
        <dbReference type="Proteomes" id="UP001170379"/>
    </source>
</evidence>
<dbReference type="Pfam" id="PF02515">
    <property type="entry name" value="CoA_transf_3"/>
    <property type="match status" value="1"/>
</dbReference>
<dbReference type="Gene3D" id="3.40.50.10540">
    <property type="entry name" value="Crotonobetainyl-coa:carnitine coa-transferase, domain 1"/>
    <property type="match status" value="1"/>
</dbReference>
<accession>A0ABT7C878</accession>
<keyword evidence="3" id="KW-1185">Reference proteome</keyword>
<dbReference type="InterPro" id="IPR044855">
    <property type="entry name" value="CoA-Trfase_III_dom3_sf"/>
</dbReference>
<dbReference type="Proteomes" id="UP001170379">
    <property type="component" value="Unassembled WGS sequence"/>
</dbReference>
<reference evidence="2" key="2">
    <citation type="journal article" date="2022" name="Sci. Rep.">
        <title>In silico prediction of the enzymes involved in the degradation of the herbicide molinate by Gulosibacter molinativorax ON4T.</title>
        <authorList>
            <person name="Lopes A.R."/>
            <person name="Bunin E."/>
            <person name="Viana A.T."/>
            <person name="Froufe H."/>
            <person name="Munoz-Merida A."/>
            <person name="Pinho D."/>
            <person name="Figueiredo J."/>
            <person name="Barroso C."/>
            <person name="Vaz-Moreira I."/>
            <person name="Bellanger X."/>
            <person name="Egas C."/>
            <person name="Nunes O.C."/>
        </authorList>
    </citation>
    <scope>NUCLEOTIDE SEQUENCE</scope>
    <source>
        <strain evidence="2">ON4</strain>
    </source>
</reference>
<dbReference type="GO" id="GO:0016740">
    <property type="term" value="F:transferase activity"/>
    <property type="evidence" value="ECO:0007669"/>
    <property type="project" value="UniProtKB-KW"/>
</dbReference>
<dbReference type="EMBL" id="PXVD01000007">
    <property type="protein sequence ID" value="MDJ1370861.1"/>
    <property type="molecule type" value="Genomic_DNA"/>
</dbReference>
<dbReference type="Gene3D" id="3.30.1540.10">
    <property type="entry name" value="formyl-coa transferase, domain 3"/>
    <property type="match status" value="1"/>
</dbReference>
<reference evidence="2" key="1">
    <citation type="submission" date="2018-03" db="EMBL/GenBank/DDBJ databases">
        <authorList>
            <person name="Nunes O.C."/>
            <person name="Lopes A.R."/>
            <person name="Froufe H."/>
            <person name="Munoz-Merida A."/>
            <person name="Barroso C."/>
            <person name="Egas C."/>
        </authorList>
    </citation>
    <scope>NUCLEOTIDE SEQUENCE</scope>
    <source>
        <strain evidence="2">ON4</strain>
    </source>
</reference>
<evidence type="ECO:0000313" key="2">
    <source>
        <dbReference type="EMBL" id="MDJ1370861.1"/>
    </source>
</evidence>
<dbReference type="PANTHER" id="PTHR48207:SF3">
    <property type="entry name" value="SUCCINATE--HYDROXYMETHYLGLUTARATE COA-TRANSFERASE"/>
    <property type="match status" value="1"/>
</dbReference>
<gene>
    <name evidence="2" type="ORF">C7K25_05705</name>
</gene>
<dbReference type="PANTHER" id="PTHR48207">
    <property type="entry name" value="SUCCINATE--HYDROXYMETHYLGLUTARATE COA-TRANSFERASE"/>
    <property type="match status" value="1"/>
</dbReference>
<name>A0ABT7C878_9MICO</name>
<protein>
    <submittedName>
        <fullName evidence="2">CoA transferase</fullName>
    </submittedName>
</protein>
<organism evidence="2 3">
    <name type="scientific">Gulosibacter molinativorax</name>
    <dbReference type="NCBI Taxonomy" id="256821"/>
    <lineage>
        <taxon>Bacteria</taxon>
        <taxon>Bacillati</taxon>
        <taxon>Actinomycetota</taxon>
        <taxon>Actinomycetes</taxon>
        <taxon>Micrococcales</taxon>
        <taxon>Microbacteriaceae</taxon>
        <taxon>Gulosibacter</taxon>
    </lineage>
</organism>
<proteinExistence type="predicted"/>
<sequence>MRNAGELNSVIDEYIASSTGPLAGFVVADFGRVLAAPYSTMLLGDLGATIIKIEAPSGDETRWWQPPVYQGESTYYLSINRNKFNIQLDLRDPADLATARAILARADVMVDNFKPGGLEKLGLGHDDVRREFPHLIVASVTGFGETGGKDLPGYDLLVQAASGHMHITGDVDTEPYRAGIAMFDVMTGLHLTIGIVSALLDRERHGNGQRISTNLMATALSCMANQTGAAALTGASPMRMGNEHPSIYPYAPFETSDGRIVLAVGNDRQYVLLCDLLERPDLATDRRFAAAKDRSNNRAQLEPLLTEILQQRTTQEWFDLLSPAGIPCGPINDVLGGLKFAESLGLDPVTQVGEGERRFATVRNPVNYSEYDLQYRLAPPQLDEHRDAILAWAGQSSATQEAPVPSGANA</sequence>
<keyword evidence="1 2" id="KW-0808">Transferase</keyword>
<dbReference type="SUPFAM" id="SSF89796">
    <property type="entry name" value="CoA-transferase family III (CaiB/BaiF)"/>
    <property type="match status" value="1"/>
</dbReference>
<evidence type="ECO:0000256" key="1">
    <source>
        <dbReference type="ARBA" id="ARBA00022679"/>
    </source>
</evidence>
<dbReference type="InterPro" id="IPR023606">
    <property type="entry name" value="CoA-Trfase_III_dom_1_sf"/>
</dbReference>